<dbReference type="EMBL" id="JASCZI010121743">
    <property type="protein sequence ID" value="MED6162823.1"/>
    <property type="molecule type" value="Genomic_DNA"/>
</dbReference>
<evidence type="ECO:0000256" key="5">
    <source>
        <dbReference type="SAM" id="Phobius"/>
    </source>
</evidence>
<accession>A0ABU6USC7</accession>
<name>A0ABU6USC7_9FABA</name>
<keyword evidence="5" id="KW-0812">Transmembrane</keyword>
<dbReference type="PROSITE" id="PS51999">
    <property type="entry name" value="ZF_GRF"/>
    <property type="match status" value="1"/>
</dbReference>
<gene>
    <name evidence="7" type="ORF">PIB30_074126</name>
</gene>
<feature type="transmembrane region" description="Helical" evidence="5">
    <location>
        <begin position="88"/>
        <end position="106"/>
    </location>
</feature>
<evidence type="ECO:0000256" key="3">
    <source>
        <dbReference type="ARBA" id="ARBA00022833"/>
    </source>
</evidence>
<reference evidence="7 8" key="1">
    <citation type="journal article" date="2023" name="Plants (Basel)">
        <title>Bridging the Gap: Combining Genomics and Transcriptomics Approaches to Understand Stylosanthes scabra, an Orphan Legume from the Brazilian Caatinga.</title>
        <authorList>
            <person name="Ferreira-Neto J.R.C."/>
            <person name="da Silva M.D."/>
            <person name="Binneck E."/>
            <person name="de Melo N.F."/>
            <person name="da Silva R.H."/>
            <person name="de Melo A.L.T.M."/>
            <person name="Pandolfi V."/>
            <person name="Bustamante F.O."/>
            <person name="Brasileiro-Vidal A.C."/>
            <person name="Benko-Iseppon A.M."/>
        </authorList>
    </citation>
    <scope>NUCLEOTIDE SEQUENCE [LARGE SCALE GENOMIC DNA]</scope>
    <source>
        <tissue evidence="7">Leaves</tissue>
    </source>
</reference>
<evidence type="ECO:0000256" key="4">
    <source>
        <dbReference type="PROSITE-ProRule" id="PRU01343"/>
    </source>
</evidence>
<dbReference type="Pfam" id="PF06839">
    <property type="entry name" value="Zn_ribbon_GRF"/>
    <property type="match status" value="1"/>
</dbReference>
<evidence type="ECO:0000256" key="2">
    <source>
        <dbReference type="ARBA" id="ARBA00022771"/>
    </source>
</evidence>
<organism evidence="7 8">
    <name type="scientific">Stylosanthes scabra</name>
    <dbReference type="NCBI Taxonomy" id="79078"/>
    <lineage>
        <taxon>Eukaryota</taxon>
        <taxon>Viridiplantae</taxon>
        <taxon>Streptophyta</taxon>
        <taxon>Embryophyta</taxon>
        <taxon>Tracheophyta</taxon>
        <taxon>Spermatophyta</taxon>
        <taxon>Magnoliopsida</taxon>
        <taxon>eudicotyledons</taxon>
        <taxon>Gunneridae</taxon>
        <taxon>Pentapetalae</taxon>
        <taxon>rosids</taxon>
        <taxon>fabids</taxon>
        <taxon>Fabales</taxon>
        <taxon>Fabaceae</taxon>
        <taxon>Papilionoideae</taxon>
        <taxon>50 kb inversion clade</taxon>
        <taxon>dalbergioids sensu lato</taxon>
        <taxon>Dalbergieae</taxon>
        <taxon>Pterocarpus clade</taxon>
        <taxon>Stylosanthes</taxon>
    </lineage>
</organism>
<comment type="caution">
    <text evidence="7">The sequence shown here is derived from an EMBL/GenBank/DDBJ whole genome shotgun (WGS) entry which is preliminary data.</text>
</comment>
<evidence type="ECO:0000256" key="1">
    <source>
        <dbReference type="ARBA" id="ARBA00022723"/>
    </source>
</evidence>
<evidence type="ECO:0000313" key="7">
    <source>
        <dbReference type="EMBL" id="MED6162823.1"/>
    </source>
</evidence>
<dbReference type="Proteomes" id="UP001341840">
    <property type="component" value="Unassembled WGS sequence"/>
</dbReference>
<evidence type="ECO:0000259" key="6">
    <source>
        <dbReference type="PROSITE" id="PS51999"/>
    </source>
</evidence>
<keyword evidence="5" id="KW-1133">Transmembrane helix</keyword>
<feature type="domain" description="GRF-type" evidence="6">
    <location>
        <begin position="23"/>
        <end position="65"/>
    </location>
</feature>
<keyword evidence="3" id="KW-0862">Zinc</keyword>
<evidence type="ECO:0000313" key="8">
    <source>
        <dbReference type="Proteomes" id="UP001341840"/>
    </source>
</evidence>
<sequence>MASQSLRFSRPHLYSQRRGGLVCGHRERPMLRVFGTKQNPGQRFWRCANYEKHEACDFFHWVDSDPEKAKLRKKVTNLKIMVKTAERMKNVVVVFALVGWVGVMFLRM</sequence>
<protein>
    <recommendedName>
        <fullName evidence="6">GRF-type domain-containing protein</fullName>
    </recommendedName>
</protein>
<keyword evidence="8" id="KW-1185">Reference proteome</keyword>
<keyword evidence="5" id="KW-0472">Membrane</keyword>
<keyword evidence="1" id="KW-0479">Metal-binding</keyword>
<keyword evidence="2 4" id="KW-0863">Zinc-finger</keyword>
<proteinExistence type="predicted"/>
<dbReference type="PANTHER" id="PTHR33248">
    <property type="entry name" value="ZINC ION-BINDING PROTEIN"/>
    <property type="match status" value="1"/>
</dbReference>
<dbReference type="InterPro" id="IPR010666">
    <property type="entry name" value="Znf_GRF"/>
</dbReference>